<evidence type="ECO:0000313" key="3">
    <source>
        <dbReference type="Proteomes" id="UP001319921"/>
    </source>
</evidence>
<dbReference type="AlphaFoldDB" id="A0AAQ4CV47"/>
<reference evidence="2 3" key="1">
    <citation type="journal article" date="2022" name="Microbiol. Resour. Announc.">
        <title>Complete Genome Sequence of the Hyperthermophilic and Acidophilic Archaeon Saccharolobus caldissimus Strain HS-3T.</title>
        <authorList>
            <person name="Sakai H.D."/>
            <person name="Kurosawa N."/>
        </authorList>
    </citation>
    <scope>NUCLEOTIDE SEQUENCE [LARGE SCALE GENOMIC DNA]</scope>
    <source>
        <strain evidence="2 3">JCM32116</strain>
    </source>
</reference>
<name>A0AAQ4CV47_9CREN</name>
<dbReference type="KEGG" id="scas:SACC_26950"/>
<proteinExistence type="predicted"/>
<evidence type="ECO:0000256" key="1">
    <source>
        <dbReference type="SAM" id="Phobius"/>
    </source>
</evidence>
<sequence>MTSSSSWVILLPDSRASRPLGSIRVVGVGSMVSPTLALRFVERRTNFVRDFKVGLANLSDLAFSFDGVKLMADRAWASRKDVLVKGVSSARLPVEGLRLWKVRLLL</sequence>
<protein>
    <submittedName>
        <fullName evidence="2">Uncharacterized protein</fullName>
    </submittedName>
</protein>
<keyword evidence="1" id="KW-0812">Transmembrane</keyword>
<dbReference type="Proteomes" id="UP001319921">
    <property type="component" value="Chromosome"/>
</dbReference>
<keyword evidence="1" id="KW-1133">Transmembrane helix</keyword>
<keyword evidence="3" id="KW-1185">Reference proteome</keyword>
<accession>A0AAQ4CV47</accession>
<evidence type="ECO:0000313" key="2">
    <source>
        <dbReference type="EMBL" id="BDB99678.1"/>
    </source>
</evidence>
<gene>
    <name evidence="2" type="ORF">SACC_26950</name>
</gene>
<keyword evidence="1" id="KW-0472">Membrane</keyword>
<feature type="transmembrane region" description="Helical" evidence="1">
    <location>
        <begin position="20"/>
        <end position="41"/>
    </location>
</feature>
<dbReference type="EMBL" id="AP025226">
    <property type="protein sequence ID" value="BDB99678.1"/>
    <property type="molecule type" value="Genomic_DNA"/>
</dbReference>
<organism evidence="2 3">
    <name type="scientific">Saccharolobus caldissimus</name>
    <dbReference type="NCBI Taxonomy" id="1702097"/>
    <lineage>
        <taxon>Archaea</taxon>
        <taxon>Thermoproteota</taxon>
        <taxon>Thermoprotei</taxon>
        <taxon>Sulfolobales</taxon>
        <taxon>Sulfolobaceae</taxon>
        <taxon>Saccharolobus</taxon>
    </lineage>
</organism>